<dbReference type="AlphaFoldDB" id="J9AEH3"/>
<evidence type="ECO:0000313" key="3">
    <source>
        <dbReference type="Proteomes" id="UP000004810"/>
    </source>
</evidence>
<feature type="non-terminal residue" evidence="2">
    <location>
        <position position="1"/>
    </location>
</feature>
<comment type="caution">
    <text evidence="2">The sequence shown here is derived from an EMBL/GenBank/DDBJ whole genome shotgun (WGS) entry which is preliminary data.</text>
</comment>
<proteinExistence type="predicted"/>
<gene>
    <name evidence="2" type="ORF">WUBG_16664</name>
</gene>
<dbReference type="Proteomes" id="UP000004810">
    <property type="component" value="Unassembled WGS sequence"/>
</dbReference>
<sequence length="85" mass="8988">VSKLKLDSNDLPASSTATTTTTTATTTTTTTATTTATTTTAETINARHTDDHKGKIQKAASEPPFSYPTLTVAKRKNSAVNRFEV</sequence>
<feature type="compositionally biased region" description="Low complexity" evidence="1">
    <location>
        <begin position="16"/>
        <end position="41"/>
    </location>
</feature>
<name>J9AEH3_WUCBA</name>
<feature type="compositionally biased region" description="Basic and acidic residues" evidence="1">
    <location>
        <begin position="45"/>
        <end position="54"/>
    </location>
</feature>
<evidence type="ECO:0000313" key="2">
    <source>
        <dbReference type="EMBL" id="EJW72430.1"/>
    </source>
</evidence>
<evidence type="ECO:0000256" key="1">
    <source>
        <dbReference type="SAM" id="MobiDB-lite"/>
    </source>
</evidence>
<dbReference type="EMBL" id="ADBV01016206">
    <property type="protein sequence ID" value="EJW72430.1"/>
    <property type="molecule type" value="Genomic_DNA"/>
</dbReference>
<protein>
    <submittedName>
        <fullName evidence="2">Uncharacterized protein</fullName>
    </submittedName>
</protein>
<accession>J9AEH3</accession>
<organism evidence="2 3">
    <name type="scientific">Wuchereria bancrofti</name>
    <dbReference type="NCBI Taxonomy" id="6293"/>
    <lineage>
        <taxon>Eukaryota</taxon>
        <taxon>Metazoa</taxon>
        <taxon>Ecdysozoa</taxon>
        <taxon>Nematoda</taxon>
        <taxon>Chromadorea</taxon>
        <taxon>Rhabditida</taxon>
        <taxon>Spirurina</taxon>
        <taxon>Spiruromorpha</taxon>
        <taxon>Filarioidea</taxon>
        <taxon>Onchocercidae</taxon>
        <taxon>Wuchereria</taxon>
    </lineage>
</organism>
<reference evidence="3" key="1">
    <citation type="submission" date="2012-08" db="EMBL/GenBank/DDBJ databases">
        <title>The Genome Sequence of Wuchereria bancrofti.</title>
        <authorList>
            <person name="Nutman T.B."/>
            <person name="Fink D.L."/>
            <person name="Russ C."/>
            <person name="Young S."/>
            <person name="Zeng Q."/>
            <person name="Koehrsen M."/>
            <person name="Alvarado L."/>
            <person name="Berlin A."/>
            <person name="Chapman S.B."/>
            <person name="Chen Z."/>
            <person name="Freedman E."/>
            <person name="Gellesch M."/>
            <person name="Goldberg J."/>
            <person name="Griggs A."/>
            <person name="Gujja S."/>
            <person name="Heilman E.R."/>
            <person name="Heiman D."/>
            <person name="Hepburn T."/>
            <person name="Howarth C."/>
            <person name="Jen D."/>
            <person name="Larson L."/>
            <person name="Lewis B."/>
            <person name="Mehta T."/>
            <person name="Park D."/>
            <person name="Pearson M."/>
            <person name="Roberts A."/>
            <person name="Saif S."/>
            <person name="Shea T."/>
            <person name="Shenoy N."/>
            <person name="Sisk P."/>
            <person name="Stolte C."/>
            <person name="Sykes S."/>
            <person name="Walk T."/>
            <person name="White J."/>
            <person name="Yandava C."/>
            <person name="Haas B."/>
            <person name="Henn M.R."/>
            <person name="Nusbaum C."/>
            <person name="Birren B."/>
        </authorList>
    </citation>
    <scope>NUCLEOTIDE SEQUENCE [LARGE SCALE GENOMIC DNA]</scope>
    <source>
        <strain evidence="3">NA</strain>
    </source>
</reference>
<feature type="region of interest" description="Disordered" evidence="1">
    <location>
        <begin position="1"/>
        <end position="69"/>
    </location>
</feature>